<dbReference type="Proteomes" id="UP000275267">
    <property type="component" value="Unassembled WGS sequence"/>
</dbReference>
<dbReference type="EMBL" id="PQIB02000007">
    <property type="protein sequence ID" value="RLN08689.1"/>
    <property type="molecule type" value="Genomic_DNA"/>
</dbReference>
<protein>
    <submittedName>
        <fullName evidence="1">Uncharacterized protein</fullName>
    </submittedName>
</protein>
<proteinExistence type="predicted"/>
<sequence length="65" mass="7644">MAIEGVFIKSPTDAIFKINFFLQKWKGLLRAEARRDLEVWEIQIKAWVEGFLEQITDRPPDLDPL</sequence>
<keyword evidence="2" id="KW-1185">Reference proteome</keyword>
<comment type="caution">
    <text evidence="1">The sequence shown here is derived from an EMBL/GenBank/DDBJ whole genome shotgun (WGS) entry which is preliminary data.</text>
</comment>
<reference evidence="2" key="1">
    <citation type="journal article" date="2019" name="Nat. Commun.">
        <title>The genome of broomcorn millet.</title>
        <authorList>
            <person name="Zou C."/>
            <person name="Miki D."/>
            <person name="Li D."/>
            <person name="Tang Q."/>
            <person name="Xiao L."/>
            <person name="Rajput S."/>
            <person name="Deng P."/>
            <person name="Jia W."/>
            <person name="Huang R."/>
            <person name="Zhang M."/>
            <person name="Sun Y."/>
            <person name="Hu J."/>
            <person name="Fu X."/>
            <person name="Schnable P.S."/>
            <person name="Li F."/>
            <person name="Zhang H."/>
            <person name="Feng B."/>
            <person name="Zhu X."/>
            <person name="Liu R."/>
            <person name="Schnable J.C."/>
            <person name="Zhu J.-K."/>
            <person name="Zhang H."/>
        </authorList>
    </citation>
    <scope>NUCLEOTIDE SEQUENCE [LARGE SCALE GENOMIC DNA]</scope>
</reference>
<name>A0A3L6RSF5_PANMI</name>
<accession>A0A3L6RSF5</accession>
<evidence type="ECO:0000313" key="2">
    <source>
        <dbReference type="Proteomes" id="UP000275267"/>
    </source>
</evidence>
<gene>
    <name evidence="1" type="ORF">C2845_PM11G29210</name>
</gene>
<dbReference type="AlphaFoldDB" id="A0A3L6RSF5"/>
<evidence type="ECO:0000313" key="1">
    <source>
        <dbReference type="EMBL" id="RLN08689.1"/>
    </source>
</evidence>
<organism evidence="1 2">
    <name type="scientific">Panicum miliaceum</name>
    <name type="common">Proso millet</name>
    <name type="synonym">Broomcorn millet</name>
    <dbReference type="NCBI Taxonomy" id="4540"/>
    <lineage>
        <taxon>Eukaryota</taxon>
        <taxon>Viridiplantae</taxon>
        <taxon>Streptophyta</taxon>
        <taxon>Embryophyta</taxon>
        <taxon>Tracheophyta</taxon>
        <taxon>Spermatophyta</taxon>
        <taxon>Magnoliopsida</taxon>
        <taxon>Liliopsida</taxon>
        <taxon>Poales</taxon>
        <taxon>Poaceae</taxon>
        <taxon>PACMAD clade</taxon>
        <taxon>Panicoideae</taxon>
        <taxon>Panicodae</taxon>
        <taxon>Paniceae</taxon>
        <taxon>Panicinae</taxon>
        <taxon>Panicum</taxon>
        <taxon>Panicum sect. Panicum</taxon>
    </lineage>
</organism>